<evidence type="ECO:0000313" key="1">
    <source>
        <dbReference type="EMBL" id="CAJ0934170.1"/>
    </source>
</evidence>
<dbReference type="Proteomes" id="UP001176940">
    <property type="component" value="Unassembled WGS sequence"/>
</dbReference>
<name>A0ABN9L649_9NEOB</name>
<dbReference type="InterPro" id="IPR028082">
    <property type="entry name" value="Peripla_BP_I"/>
</dbReference>
<proteinExistence type="predicted"/>
<keyword evidence="2" id="KW-1185">Reference proteome</keyword>
<comment type="caution">
    <text evidence="1">The sequence shown here is derived from an EMBL/GenBank/DDBJ whole genome shotgun (WGS) entry which is preliminary data.</text>
</comment>
<reference evidence="1" key="1">
    <citation type="submission" date="2023-07" db="EMBL/GenBank/DDBJ databases">
        <authorList>
            <person name="Stuckert A."/>
        </authorList>
    </citation>
    <scope>NUCLEOTIDE SEQUENCE</scope>
</reference>
<organism evidence="1 2">
    <name type="scientific">Ranitomeya imitator</name>
    <name type="common">mimic poison frog</name>
    <dbReference type="NCBI Taxonomy" id="111125"/>
    <lineage>
        <taxon>Eukaryota</taxon>
        <taxon>Metazoa</taxon>
        <taxon>Chordata</taxon>
        <taxon>Craniata</taxon>
        <taxon>Vertebrata</taxon>
        <taxon>Euteleostomi</taxon>
        <taxon>Amphibia</taxon>
        <taxon>Batrachia</taxon>
        <taxon>Anura</taxon>
        <taxon>Neobatrachia</taxon>
        <taxon>Hyloidea</taxon>
        <taxon>Dendrobatidae</taxon>
        <taxon>Dendrobatinae</taxon>
        <taxon>Ranitomeya</taxon>
    </lineage>
</organism>
<sequence length="103" mass="11627">MTRKESGGHLGSGDSFRVTGATRSHCVAPVGERREPPYHFLGIAGTPVTFNENGDAPGRYEIYQYQIYNGTPEYKVIGQWADHLHLKVREESRNYLNKLSFPT</sequence>
<evidence type="ECO:0000313" key="2">
    <source>
        <dbReference type="Proteomes" id="UP001176940"/>
    </source>
</evidence>
<gene>
    <name evidence="1" type="ORF">RIMI_LOCUS5813254</name>
</gene>
<accession>A0ABN9L649</accession>
<dbReference type="SUPFAM" id="SSF53822">
    <property type="entry name" value="Periplasmic binding protein-like I"/>
    <property type="match status" value="1"/>
</dbReference>
<dbReference type="EMBL" id="CAUEEQ010010127">
    <property type="protein sequence ID" value="CAJ0934170.1"/>
    <property type="molecule type" value="Genomic_DNA"/>
</dbReference>
<protein>
    <submittedName>
        <fullName evidence="1">Uncharacterized protein</fullName>
    </submittedName>
</protein>